<accession>A0AAV4RZ63</accession>
<keyword evidence="3" id="KW-1185">Reference proteome</keyword>
<dbReference type="InterPro" id="IPR011989">
    <property type="entry name" value="ARM-like"/>
</dbReference>
<feature type="compositionally biased region" description="Basic residues" evidence="1">
    <location>
        <begin position="623"/>
        <end position="633"/>
    </location>
</feature>
<evidence type="ECO:0000256" key="1">
    <source>
        <dbReference type="SAM" id="MobiDB-lite"/>
    </source>
</evidence>
<feature type="region of interest" description="Disordered" evidence="1">
    <location>
        <begin position="852"/>
        <end position="898"/>
    </location>
</feature>
<feature type="region of interest" description="Disordered" evidence="1">
    <location>
        <begin position="968"/>
        <end position="989"/>
    </location>
</feature>
<proteinExistence type="predicted"/>
<feature type="compositionally biased region" description="Basic and acidic residues" evidence="1">
    <location>
        <begin position="1122"/>
        <end position="1131"/>
    </location>
</feature>
<feature type="region of interest" description="Disordered" evidence="1">
    <location>
        <begin position="572"/>
        <end position="595"/>
    </location>
</feature>
<evidence type="ECO:0000313" key="3">
    <source>
        <dbReference type="Proteomes" id="UP001054837"/>
    </source>
</evidence>
<evidence type="ECO:0000313" key="2">
    <source>
        <dbReference type="EMBL" id="GIY26399.1"/>
    </source>
</evidence>
<gene>
    <name evidence="2" type="primary">Togaram1_1</name>
    <name evidence="2" type="ORF">CDAR_569941</name>
</gene>
<dbReference type="SUPFAM" id="SSF48371">
    <property type="entry name" value="ARM repeat"/>
    <property type="match status" value="2"/>
</dbReference>
<sequence length="1507" mass="170216">MVKFLEDHIFSPCERVRCLALDLLCGAVPRLEDKVDSLLQPLVYKVVQCLSEPSTKDVKMKALHFLRTYCRHTRDMLMFIKTFYNSIMDSNSDIIKISCLHGISIIFDQDIGDKLYSALVPLVSSFLKGKSHPSVFLACYRALRRIHERVGDERFYNLMSSSCQEAKEIYMNFLTFEINDPYLNCESSDLSILIAEYQKKRGKIHLDKAFEVIEPHILDRIIATRDCERAVMVNNFEEAFKNASWNESDLESHILDLIKLTSALLCDTNRLIQISSLEILKEMVRRMGYHLAPYVGNLVEVLQEALASPNIKIKSKTERILHKFMKNLHPMTVIWELMDERGYYNRNETVLNFIISKLKSFSYYELDLVSLFATVGLDLEDQNPRIRAASCECVKLLLEIMDSSPVPGIKSRAICILIRNSNLQNETMRSIGIAYGESEESNDFESYSGDSTASTLQATAQTINCFPSGQQLSSNYRMDFNIPKNKRSSLSGDSLLSITKRQTDEEVLYDEGLLSQVSLNKPISKSTPGDKQNNVCFFPINSRGMPCSEPSLFEEASSATFTADTTLDDCSFGVPRHSSTPRKRWTVTPEDRQTSTATISETVKLSSINELELLHQKAPLSTSKKKSYPKLKSRSQPNTQVHRQVDRIGDCEWRERNLTSQNSEFYEMQGEGDFVKVNENGVENYTKSSQKNICQVEVLNPKKFNFNILQVSTPNTMELSMDDYNSKMVQEGLREAVPSSVTTPGYLETITISSKNVKKATSSTKNKKRTLSESSGLSPPDEMKSVPIKNNSTKKSASLAIPNTVKAPVDPMMSTKSDPEAPPKKSCIAKCLKTLKVQQNFRVPNKQTVVEDSLDECPGTAMTSDFEEGDVDSTVLNDHQRADSPDSSIRTESDIDKEESLKDVLSDFEDVQEIEEDIEDVDDVILTEEDEIIPDVESTIKETQKDTISEELNNEDLELDWTMKENNFPTVDEYPEDPPPWTKGREIPRSPIVAVKQSKILTKSKTKECNKEKKVTKAKVKPLFKNKANSEKPNTKIKINPKLKRTNPIIKKDIEEVDSVCLESDLALDDEDVDPVIEVATKKTHKTVTFSMQESDKEVSESELAAKISHVSIGEENPEEVSPFKRGKELPRTPVQITGKKKIPIQNKLKEGNKATVKESKKKTVPKEKKTGKKTEVKKSRSSIWKKPVLKEKQVAEIPDQTDQEEGNACYYEGEFAGCQWRRDLEYAIKGGTCEWAQKFEKSVEKMPPYSSTDKAESEMKKAVEDLNGRSWKGKEEAMAIVIRLAKHHQAEVYDSINTAKIVVSLCNEVKNFRQSVAGKAVFTLGYLYEMLGKKLEGKLRLVIGVLLTKSGNRTLSAYFRFLIKNLFKITKSTTPHKAALAFIHEGGRHPNKASRETAAQFLALLTDSLGPGNSLASPLAGHMLKCAAAFVFDCSALTRHCGKRIFQILRSNPNFEKLRDRHLDISTNENLEKVLEQIETKVEQLISSPCAHMVYSFNINCMERND</sequence>
<feature type="region of interest" description="Disordered" evidence="1">
    <location>
        <begin position="757"/>
        <end position="824"/>
    </location>
</feature>
<feature type="compositionally biased region" description="Basic and acidic residues" evidence="1">
    <location>
        <begin position="1148"/>
        <end position="1159"/>
    </location>
</feature>
<feature type="region of interest" description="Disordered" evidence="1">
    <location>
        <begin position="1110"/>
        <end position="1182"/>
    </location>
</feature>
<feature type="compositionally biased region" description="Basic and acidic residues" evidence="1">
    <location>
        <begin position="878"/>
        <end position="898"/>
    </location>
</feature>
<comment type="caution">
    <text evidence="2">The sequence shown here is derived from an EMBL/GenBank/DDBJ whole genome shotgun (WGS) entry which is preliminary data.</text>
</comment>
<name>A0AAV4RZ63_9ARAC</name>
<dbReference type="InterPro" id="IPR016024">
    <property type="entry name" value="ARM-type_fold"/>
</dbReference>
<reference evidence="2 3" key="1">
    <citation type="submission" date="2021-06" db="EMBL/GenBank/DDBJ databases">
        <title>Caerostris darwini draft genome.</title>
        <authorList>
            <person name="Kono N."/>
            <person name="Arakawa K."/>
        </authorList>
    </citation>
    <scope>NUCLEOTIDE SEQUENCE [LARGE SCALE GENOMIC DNA]</scope>
</reference>
<dbReference type="EMBL" id="BPLQ01006940">
    <property type="protein sequence ID" value="GIY26399.1"/>
    <property type="molecule type" value="Genomic_DNA"/>
</dbReference>
<feature type="compositionally biased region" description="Basic and acidic residues" evidence="1">
    <location>
        <begin position="1165"/>
        <end position="1179"/>
    </location>
</feature>
<feature type="region of interest" description="Disordered" evidence="1">
    <location>
        <begin position="621"/>
        <end position="644"/>
    </location>
</feature>
<dbReference type="Gene3D" id="1.25.10.10">
    <property type="entry name" value="Leucine-rich Repeat Variant"/>
    <property type="match status" value="3"/>
</dbReference>
<protein>
    <submittedName>
        <fullName evidence="2">TOG array regulator of axonemal microtubules protein 1</fullName>
    </submittedName>
</protein>
<organism evidence="2 3">
    <name type="scientific">Caerostris darwini</name>
    <dbReference type="NCBI Taxonomy" id="1538125"/>
    <lineage>
        <taxon>Eukaryota</taxon>
        <taxon>Metazoa</taxon>
        <taxon>Ecdysozoa</taxon>
        <taxon>Arthropoda</taxon>
        <taxon>Chelicerata</taxon>
        <taxon>Arachnida</taxon>
        <taxon>Araneae</taxon>
        <taxon>Araneomorphae</taxon>
        <taxon>Entelegynae</taxon>
        <taxon>Araneoidea</taxon>
        <taxon>Araneidae</taxon>
        <taxon>Caerostris</taxon>
    </lineage>
</organism>
<dbReference type="Proteomes" id="UP001054837">
    <property type="component" value="Unassembled WGS sequence"/>
</dbReference>